<organism evidence="2 3">
    <name type="scientific">Pyrenophora tritici-repentis</name>
    <dbReference type="NCBI Taxonomy" id="45151"/>
    <lineage>
        <taxon>Eukaryota</taxon>
        <taxon>Fungi</taxon>
        <taxon>Dikarya</taxon>
        <taxon>Ascomycota</taxon>
        <taxon>Pezizomycotina</taxon>
        <taxon>Dothideomycetes</taxon>
        <taxon>Pleosporomycetidae</taxon>
        <taxon>Pleosporales</taxon>
        <taxon>Pleosporineae</taxon>
        <taxon>Pleosporaceae</taxon>
        <taxon>Pyrenophora</taxon>
    </lineage>
</organism>
<feature type="region of interest" description="Disordered" evidence="1">
    <location>
        <begin position="145"/>
        <end position="171"/>
    </location>
</feature>
<comment type="caution">
    <text evidence="2">The sequence shown here is derived from an EMBL/GenBank/DDBJ whole genome shotgun (WGS) entry which is preliminary data.</text>
</comment>
<evidence type="ECO:0000256" key="1">
    <source>
        <dbReference type="SAM" id="MobiDB-lite"/>
    </source>
</evidence>
<dbReference type="EMBL" id="NRDI02000021">
    <property type="protein sequence ID" value="KAI1509301.1"/>
    <property type="molecule type" value="Genomic_DNA"/>
</dbReference>
<protein>
    <submittedName>
        <fullName evidence="2">Uncharacterized protein</fullName>
    </submittedName>
</protein>
<gene>
    <name evidence="2" type="ORF">Ptr86124_011841</name>
</gene>
<evidence type="ECO:0000313" key="3">
    <source>
        <dbReference type="Proteomes" id="UP000249757"/>
    </source>
</evidence>
<feature type="compositionally biased region" description="Basic and acidic residues" evidence="1">
    <location>
        <begin position="162"/>
        <end position="171"/>
    </location>
</feature>
<keyword evidence="3" id="KW-1185">Reference proteome</keyword>
<accession>A0A922N4F5</accession>
<reference evidence="3" key="1">
    <citation type="journal article" date="2022" name="Microb. Genom.">
        <title>A global pangenome for the wheat fungal pathogen Pyrenophora tritici-repentis and prediction of effector protein structural homology.</title>
        <authorList>
            <person name="Moolhuijzen P.M."/>
            <person name="See P.T."/>
            <person name="Shi G."/>
            <person name="Powell H.R."/>
            <person name="Cockram J."/>
            <person name="Jorgensen L.N."/>
            <person name="Benslimane H."/>
            <person name="Strelkov S.E."/>
            <person name="Turner J."/>
            <person name="Liu Z."/>
            <person name="Moffat C.S."/>
        </authorList>
    </citation>
    <scope>NUCLEOTIDE SEQUENCE [LARGE SCALE GENOMIC DNA]</scope>
</reference>
<evidence type="ECO:0000313" key="2">
    <source>
        <dbReference type="EMBL" id="KAI1509301.1"/>
    </source>
</evidence>
<proteinExistence type="predicted"/>
<dbReference type="AlphaFoldDB" id="A0A922N4F5"/>
<name>A0A922N4F5_9PLEO</name>
<dbReference type="Proteomes" id="UP000249757">
    <property type="component" value="Unassembled WGS sequence"/>
</dbReference>
<sequence>MESSKGIPWTSVGLFHRGTVETREQWPVTILIGSGQADDEYWATVGRREIERLSKNRFQTEVVYSKDWRLTGSGAIDMTVHAPDLEMGASFGPAGLKGGATLGGFIKFVPEGQQEPLNLAITNHHVAIPSCSDIAVMDNRRSVTADSLPPGLAMPRFTSPTEDDHHEPEKSLRADKDAFEYLLEHLEAHLDRLVEGTREETATSTLKNTVKRVFDLKAALLSKEEEIDLVAKHTLQVGTALATSGHRLHIAPIDYQSTKTGNWLLDWAAPQERKGGKSTKTRLLDGSTANEYVVLDTRREYQVAFRGRTSGWEFGEVNSTVSILNAFTDSTPSEIPGAISRKYAVTPEEPGYSWAITPRWGYVAREPCRPGDSGSVVLLDPTDVAMEAKWVGLLFGHEQDSVAYMTPIDMVIQDMEMVLKGKIVSPVRVEL</sequence>